<dbReference type="Pfam" id="PF05228">
    <property type="entry name" value="CHASE4"/>
    <property type="match status" value="1"/>
</dbReference>
<evidence type="ECO:0000256" key="3">
    <source>
        <dbReference type="ARBA" id="ARBA00023136"/>
    </source>
</evidence>
<evidence type="ECO:0000313" key="11">
    <source>
        <dbReference type="EMBL" id="RED57120.1"/>
    </source>
</evidence>
<dbReference type="InterPro" id="IPR007892">
    <property type="entry name" value="CHASE4"/>
</dbReference>
<dbReference type="GO" id="GO:0007165">
    <property type="term" value="P:signal transduction"/>
    <property type="evidence" value="ECO:0007669"/>
    <property type="project" value="UniProtKB-KW"/>
</dbReference>
<sequence>MVKGRRFWGYLRVQVMLLMVVMLMLPLGCVGWLYYDTLSSDLREIEKAHALEVSDSAHRLLEQLGEHLSGSAITNAKWKDNLDAVNRKDIAWIEENVNISLEIIPGLSFLATVDNDGNVMSQAGDIPEFTGKLKDGSIVEKVRQTPDVYGMIQTSKGLAVIAASQITDEKKTEASSGILIFGQLLSDEAMKGIGTILNAGIAIRSLEGQKLASNEETLALIGEASNGELPAVGGEPDFRTGGKGGSRSSEVISGHPGMSGVSVAEMIVSVPAEASGTVQTEMVRLSGIAAVMAVVLILLIAVVLRRRIIVPLVRFDAFLHEVSLGHLSVLLPDKVKNREDEIGSIARSLQDMVGQLKHLVSGIRTTAADSSTAAGHLTAEADFAAEGANRIAESMREVAAGADSQAQGMKRGAEVTREILGSMNIISDRTTSVAAVAEQATKQAGDGNDTVHRAVEQMGKIASSVESSVRDAHELQEKSEQIGKMVEAISGIAYRTNLLALNANIEASRAGEHGKGFSVVADEVRKLAMQADLTASEIRQEVTDIQTGIQSVLRRTEDGYREVQSGTEWVRAAGNAFQDIASGIEAIEGELRDIAAAGQEVGAQVEELSTLVGQSDAISESSAERSQDVAGIAESQMISVRKVADAMGSLSDRIRELEQAVNRFK</sequence>
<dbReference type="SUPFAM" id="SSF58104">
    <property type="entry name" value="Methyl-accepting chemotaxis protein (MCP) signaling domain"/>
    <property type="match status" value="1"/>
</dbReference>
<keyword evidence="4 6" id="KW-0807">Transducer</keyword>
<dbReference type="Pfam" id="PF00015">
    <property type="entry name" value="MCPsignal"/>
    <property type="match status" value="1"/>
</dbReference>
<dbReference type="InterPro" id="IPR003660">
    <property type="entry name" value="HAMP_dom"/>
</dbReference>
<comment type="subcellular location">
    <subcellularLocation>
        <location evidence="1">Cell membrane</location>
    </subcellularLocation>
</comment>
<dbReference type="OrthoDB" id="369835at2"/>
<proteinExistence type="inferred from homology"/>
<dbReference type="PROSITE" id="PS50111">
    <property type="entry name" value="CHEMOTAXIS_TRANSDUC_2"/>
    <property type="match status" value="1"/>
</dbReference>
<dbReference type="RefSeq" id="WP_115994024.1">
    <property type="nucleotide sequence ID" value="NZ_QRDY01000011.1"/>
</dbReference>
<evidence type="ECO:0000256" key="1">
    <source>
        <dbReference type="ARBA" id="ARBA00004236"/>
    </source>
</evidence>
<feature type="region of interest" description="Disordered" evidence="7">
    <location>
        <begin position="231"/>
        <end position="254"/>
    </location>
</feature>
<evidence type="ECO:0000256" key="4">
    <source>
        <dbReference type="ARBA" id="ARBA00023224"/>
    </source>
</evidence>
<feature type="domain" description="HAMP" evidence="10">
    <location>
        <begin position="306"/>
        <end position="361"/>
    </location>
</feature>
<dbReference type="SMART" id="SM00304">
    <property type="entry name" value="HAMP"/>
    <property type="match status" value="1"/>
</dbReference>
<organism evidence="11 12">
    <name type="scientific">Cohnella lupini</name>
    <dbReference type="NCBI Taxonomy" id="1294267"/>
    <lineage>
        <taxon>Bacteria</taxon>
        <taxon>Bacillati</taxon>
        <taxon>Bacillota</taxon>
        <taxon>Bacilli</taxon>
        <taxon>Bacillales</taxon>
        <taxon>Paenibacillaceae</taxon>
        <taxon>Cohnella</taxon>
    </lineage>
</organism>
<evidence type="ECO:0000256" key="8">
    <source>
        <dbReference type="SAM" id="Phobius"/>
    </source>
</evidence>
<evidence type="ECO:0000256" key="5">
    <source>
        <dbReference type="ARBA" id="ARBA00029447"/>
    </source>
</evidence>
<dbReference type="PANTHER" id="PTHR32089:SF112">
    <property type="entry name" value="LYSOZYME-LIKE PROTEIN-RELATED"/>
    <property type="match status" value="1"/>
</dbReference>
<dbReference type="InterPro" id="IPR004089">
    <property type="entry name" value="MCPsignal_dom"/>
</dbReference>
<name>A0A3D9I631_9BACL</name>
<dbReference type="GO" id="GO:0005886">
    <property type="term" value="C:plasma membrane"/>
    <property type="evidence" value="ECO:0007669"/>
    <property type="project" value="UniProtKB-SubCell"/>
</dbReference>
<dbReference type="PANTHER" id="PTHR32089">
    <property type="entry name" value="METHYL-ACCEPTING CHEMOTAXIS PROTEIN MCPB"/>
    <property type="match status" value="1"/>
</dbReference>
<dbReference type="PROSITE" id="PS50885">
    <property type="entry name" value="HAMP"/>
    <property type="match status" value="1"/>
</dbReference>
<dbReference type="CDD" id="cd11386">
    <property type="entry name" value="MCP_signal"/>
    <property type="match status" value="1"/>
</dbReference>
<evidence type="ECO:0000259" key="10">
    <source>
        <dbReference type="PROSITE" id="PS50885"/>
    </source>
</evidence>
<keyword evidence="8" id="KW-0812">Transmembrane</keyword>
<keyword evidence="8" id="KW-1133">Transmembrane helix</keyword>
<evidence type="ECO:0000256" key="7">
    <source>
        <dbReference type="SAM" id="MobiDB-lite"/>
    </source>
</evidence>
<feature type="transmembrane region" description="Helical" evidence="8">
    <location>
        <begin position="15"/>
        <end position="35"/>
    </location>
</feature>
<protein>
    <submittedName>
        <fullName evidence="11">Methyl-accepting chemotaxis protein</fullName>
    </submittedName>
</protein>
<evidence type="ECO:0000256" key="6">
    <source>
        <dbReference type="PROSITE-ProRule" id="PRU00284"/>
    </source>
</evidence>
<evidence type="ECO:0000259" key="9">
    <source>
        <dbReference type="PROSITE" id="PS50111"/>
    </source>
</evidence>
<dbReference type="EMBL" id="QRDY01000011">
    <property type="protein sequence ID" value="RED57120.1"/>
    <property type="molecule type" value="Genomic_DNA"/>
</dbReference>
<gene>
    <name evidence="11" type="ORF">DFP95_11131</name>
</gene>
<dbReference type="SMART" id="SM00283">
    <property type="entry name" value="MA"/>
    <property type="match status" value="1"/>
</dbReference>
<accession>A0A3D9I631</accession>
<dbReference type="Gene3D" id="1.10.287.950">
    <property type="entry name" value="Methyl-accepting chemotaxis protein"/>
    <property type="match status" value="1"/>
</dbReference>
<dbReference type="Gene3D" id="6.10.340.10">
    <property type="match status" value="1"/>
</dbReference>
<dbReference type="AlphaFoldDB" id="A0A3D9I631"/>
<comment type="caution">
    <text evidence="11">The sequence shown here is derived from an EMBL/GenBank/DDBJ whole genome shotgun (WGS) entry which is preliminary data.</text>
</comment>
<evidence type="ECO:0000256" key="2">
    <source>
        <dbReference type="ARBA" id="ARBA00022475"/>
    </source>
</evidence>
<feature type="domain" description="Methyl-accepting transducer" evidence="9">
    <location>
        <begin position="380"/>
        <end position="616"/>
    </location>
</feature>
<keyword evidence="2" id="KW-1003">Cell membrane</keyword>
<feature type="transmembrane region" description="Helical" evidence="8">
    <location>
        <begin position="285"/>
        <end position="304"/>
    </location>
</feature>
<keyword evidence="12" id="KW-1185">Reference proteome</keyword>
<keyword evidence="3 8" id="KW-0472">Membrane</keyword>
<reference evidence="11 12" key="1">
    <citation type="submission" date="2018-07" db="EMBL/GenBank/DDBJ databases">
        <title>Genomic Encyclopedia of Type Strains, Phase III (KMG-III): the genomes of soil and plant-associated and newly described type strains.</title>
        <authorList>
            <person name="Whitman W."/>
        </authorList>
    </citation>
    <scope>NUCLEOTIDE SEQUENCE [LARGE SCALE GENOMIC DNA]</scope>
    <source>
        <strain evidence="11 12">CECT 8236</strain>
    </source>
</reference>
<dbReference type="Proteomes" id="UP000256869">
    <property type="component" value="Unassembled WGS sequence"/>
</dbReference>
<evidence type="ECO:0000313" key="12">
    <source>
        <dbReference type="Proteomes" id="UP000256869"/>
    </source>
</evidence>
<comment type="similarity">
    <text evidence="5">Belongs to the methyl-accepting chemotaxis (MCP) protein family.</text>
</comment>